<protein>
    <submittedName>
        <fullName evidence="1">Terminase</fullName>
    </submittedName>
</protein>
<dbReference type="Gene3D" id="3.40.50.300">
    <property type="entry name" value="P-loop containing nucleotide triphosphate hydrolases"/>
    <property type="match status" value="1"/>
</dbReference>
<dbReference type="OrthoDB" id="3197057at2"/>
<dbReference type="AlphaFoldDB" id="A0A4Y9F4I5"/>
<dbReference type="InterPro" id="IPR027417">
    <property type="entry name" value="P-loop_NTPase"/>
</dbReference>
<evidence type="ECO:0000313" key="2">
    <source>
        <dbReference type="Proteomes" id="UP000297951"/>
    </source>
</evidence>
<dbReference type="EMBL" id="SPQC01000012">
    <property type="protein sequence ID" value="TFU22916.1"/>
    <property type="molecule type" value="Genomic_DNA"/>
</dbReference>
<organism evidence="1 2">
    <name type="scientific">Rothia nasimurium</name>
    <dbReference type="NCBI Taxonomy" id="85336"/>
    <lineage>
        <taxon>Bacteria</taxon>
        <taxon>Bacillati</taxon>
        <taxon>Actinomycetota</taxon>
        <taxon>Actinomycetes</taxon>
        <taxon>Micrococcales</taxon>
        <taxon>Micrococcaceae</taxon>
        <taxon>Rothia</taxon>
    </lineage>
</organism>
<dbReference type="Proteomes" id="UP000297951">
    <property type="component" value="Unassembled WGS sequence"/>
</dbReference>
<comment type="caution">
    <text evidence="1">The sequence shown here is derived from an EMBL/GenBank/DDBJ whole genome shotgun (WGS) entry which is preliminary data.</text>
</comment>
<evidence type="ECO:0000313" key="1">
    <source>
        <dbReference type="EMBL" id="TFU22916.1"/>
    </source>
</evidence>
<proteinExistence type="predicted"/>
<accession>A0A4Y9F4I5</accession>
<reference evidence="1 2" key="1">
    <citation type="submission" date="2019-03" db="EMBL/GenBank/DDBJ databases">
        <title>Diversity of the mouse oral microbiome.</title>
        <authorList>
            <person name="Joseph S."/>
            <person name="Aduse-Opoku J."/>
            <person name="Curtis M."/>
            <person name="Wade W."/>
            <person name="Hashim A."/>
        </authorList>
    </citation>
    <scope>NUCLEOTIDE SEQUENCE [LARGE SCALE GENOMIC DNA]</scope>
    <source>
        <strain evidence="2">irhom_31</strain>
    </source>
</reference>
<name>A0A4Y9F4I5_9MICC</name>
<sequence length="560" mass="63683">MLSSDDIALLEPSPENLETYFPAQIIGPTWDKDEDGEYVLPERTLGWHVLGWIAEHLTNFEGDGPFTPTPEQERFILWFYALDSQNRFAYQTAVLQRCKGWGKDPLAAVLCIVELVGPCTYWKDVRGHVLGKPNPNAWVGLGATSKEQTANTRAFFQSIVPMRTRQKYGMEIQKENIYAGHGQRLSTYGTSPKSMEGVRLTFFIANETHHWDKSNDGIEFYNTITGNLAKVPYPRQGRMLCITNAYVPGHGSQAERTREAEQKVWDGLAEPTGILYDSLEAHPNAPMNAAWAPLILEQVRGDATWLSWENNKAEILRGDLPLSQKRRMWYNQVWTDDEALFDVRDIDRCTREDTDGAISDLAPGDEITLGFDGGYSDDSTALVAFRMRDRLLVPIAVWERPDGVEHWKVDNDRVDSVVHFAMGRYEVRAFYADVYPMTSYVNAWSEQYRNTLRIRATPDSAVGFDMRGNSARIAKNNEAFISDVREGKVFLNGDPYLRAHMLNAEARYDRHGVKFGKRGGRESKHKIDVLIAGTLAYMAARDLAERGAEKRRYHRRLIQG</sequence>
<dbReference type="RefSeq" id="WP_135011965.1">
    <property type="nucleotide sequence ID" value="NZ_JADGLK010000012.1"/>
</dbReference>
<gene>
    <name evidence="1" type="ORF">E4U03_04685</name>
</gene>